<dbReference type="eggNOG" id="ENOG503415C">
    <property type="taxonomic scope" value="Bacteria"/>
</dbReference>
<keyword evidence="3" id="KW-1185">Reference proteome</keyword>
<evidence type="ECO:0000259" key="1">
    <source>
        <dbReference type="PROSITE" id="PS51819"/>
    </source>
</evidence>
<evidence type="ECO:0000313" key="3">
    <source>
        <dbReference type="Proteomes" id="UP000029692"/>
    </source>
</evidence>
<reference evidence="2 3" key="1">
    <citation type="submission" date="2014-05" db="EMBL/GenBank/DDBJ databases">
        <title>De novo Genome Sequence of Spirocheata sp.</title>
        <authorList>
            <person name="Shivani Y."/>
            <person name="Subhash Y."/>
            <person name="Tushar L."/>
            <person name="Sasikala C."/>
            <person name="Ramana C.V."/>
        </authorList>
    </citation>
    <scope>NUCLEOTIDE SEQUENCE [LARGE SCALE GENOMIC DNA]</scope>
    <source>
        <strain evidence="2 3">JC230</strain>
    </source>
</reference>
<dbReference type="OrthoDB" id="4725692at2"/>
<name>A0A098QWL3_9SPIO</name>
<sequence>MSRAINCTRIGYVYLPTTDLQQSVAWYTANLGFELINSFEDRGSMLAVLHHPHKHAPALLLIETRDAQRFELSRNGRGFPVMAIACLDIEKAHRDLTAAGGEVEDLHVLGNGEAKYFYFRDDQGHLLEAAWSIWDTEDEFREGLG</sequence>
<organism evidence="2 3">
    <name type="scientific">Spirochaeta lutea</name>
    <dbReference type="NCBI Taxonomy" id="1480694"/>
    <lineage>
        <taxon>Bacteria</taxon>
        <taxon>Pseudomonadati</taxon>
        <taxon>Spirochaetota</taxon>
        <taxon>Spirochaetia</taxon>
        <taxon>Spirochaetales</taxon>
        <taxon>Spirochaetaceae</taxon>
        <taxon>Spirochaeta</taxon>
    </lineage>
</organism>
<feature type="domain" description="VOC" evidence="1">
    <location>
        <begin position="9"/>
        <end position="132"/>
    </location>
</feature>
<proteinExistence type="predicted"/>
<dbReference type="InterPro" id="IPR037523">
    <property type="entry name" value="VOC_core"/>
</dbReference>
<dbReference type="PROSITE" id="PS51819">
    <property type="entry name" value="VOC"/>
    <property type="match status" value="1"/>
</dbReference>
<dbReference type="Gene3D" id="3.10.180.10">
    <property type="entry name" value="2,3-Dihydroxybiphenyl 1,2-Dioxygenase, domain 1"/>
    <property type="match status" value="1"/>
</dbReference>
<dbReference type="InterPro" id="IPR029068">
    <property type="entry name" value="Glyas_Bleomycin-R_OHBP_Dase"/>
</dbReference>
<gene>
    <name evidence="2" type="ORF">DC28_15320</name>
</gene>
<accession>A0A098QWL3</accession>
<dbReference type="CDD" id="cd06587">
    <property type="entry name" value="VOC"/>
    <property type="match status" value="1"/>
</dbReference>
<dbReference type="SUPFAM" id="SSF54593">
    <property type="entry name" value="Glyoxalase/Bleomycin resistance protein/Dihydroxybiphenyl dioxygenase"/>
    <property type="match status" value="1"/>
</dbReference>
<dbReference type="Proteomes" id="UP000029692">
    <property type="component" value="Unassembled WGS sequence"/>
</dbReference>
<dbReference type="EMBL" id="JNUP01000072">
    <property type="protein sequence ID" value="KGE70842.1"/>
    <property type="molecule type" value="Genomic_DNA"/>
</dbReference>
<protein>
    <recommendedName>
        <fullName evidence="1">VOC domain-containing protein</fullName>
    </recommendedName>
</protein>
<evidence type="ECO:0000313" key="2">
    <source>
        <dbReference type="EMBL" id="KGE70842.1"/>
    </source>
</evidence>
<dbReference type="RefSeq" id="WP_037550411.1">
    <property type="nucleotide sequence ID" value="NZ_JNUP01000072.1"/>
</dbReference>
<dbReference type="STRING" id="1480694.DC28_15320"/>
<dbReference type="Pfam" id="PF00903">
    <property type="entry name" value="Glyoxalase"/>
    <property type="match status" value="1"/>
</dbReference>
<dbReference type="InterPro" id="IPR004360">
    <property type="entry name" value="Glyas_Fos-R_dOase_dom"/>
</dbReference>
<comment type="caution">
    <text evidence="2">The sequence shown here is derived from an EMBL/GenBank/DDBJ whole genome shotgun (WGS) entry which is preliminary data.</text>
</comment>
<dbReference type="AlphaFoldDB" id="A0A098QWL3"/>